<protein>
    <submittedName>
        <fullName evidence="3">Uncharacterized protein</fullName>
    </submittedName>
</protein>
<feature type="coiled-coil region" evidence="1">
    <location>
        <begin position="44"/>
        <end position="73"/>
    </location>
</feature>
<sequence>MTVAGSPRPRPLSLSAVISRPAPSIHFRIPIATLRNVSGNNFLVQRLQEKKDYTQEERNATEKEKACETVETETAVKDVSRTSRGADETGAVSNCGEETGT</sequence>
<reference evidence="3" key="1">
    <citation type="journal article" date="2022" name="bioRxiv">
        <title>Sequencing and chromosome-scale assembly of the giantPleurodeles waltlgenome.</title>
        <authorList>
            <person name="Brown T."/>
            <person name="Elewa A."/>
            <person name="Iarovenko S."/>
            <person name="Subramanian E."/>
            <person name="Araus A.J."/>
            <person name="Petzold A."/>
            <person name="Susuki M."/>
            <person name="Suzuki K.-i.T."/>
            <person name="Hayashi T."/>
            <person name="Toyoda A."/>
            <person name="Oliveira C."/>
            <person name="Osipova E."/>
            <person name="Leigh N.D."/>
            <person name="Simon A."/>
            <person name="Yun M.H."/>
        </authorList>
    </citation>
    <scope>NUCLEOTIDE SEQUENCE</scope>
    <source>
        <strain evidence="3">20211129_DDA</strain>
        <tissue evidence="3">Liver</tissue>
    </source>
</reference>
<comment type="caution">
    <text evidence="3">The sequence shown here is derived from an EMBL/GenBank/DDBJ whole genome shotgun (WGS) entry which is preliminary data.</text>
</comment>
<feature type="compositionally biased region" description="Basic and acidic residues" evidence="2">
    <location>
        <begin position="76"/>
        <end position="87"/>
    </location>
</feature>
<evidence type="ECO:0000256" key="2">
    <source>
        <dbReference type="SAM" id="MobiDB-lite"/>
    </source>
</evidence>
<keyword evidence="4" id="KW-1185">Reference proteome</keyword>
<name>A0AAV7KT98_PLEWA</name>
<gene>
    <name evidence="3" type="ORF">NDU88_002851</name>
</gene>
<organism evidence="3 4">
    <name type="scientific">Pleurodeles waltl</name>
    <name type="common">Iberian ribbed newt</name>
    <dbReference type="NCBI Taxonomy" id="8319"/>
    <lineage>
        <taxon>Eukaryota</taxon>
        <taxon>Metazoa</taxon>
        <taxon>Chordata</taxon>
        <taxon>Craniata</taxon>
        <taxon>Vertebrata</taxon>
        <taxon>Euteleostomi</taxon>
        <taxon>Amphibia</taxon>
        <taxon>Batrachia</taxon>
        <taxon>Caudata</taxon>
        <taxon>Salamandroidea</taxon>
        <taxon>Salamandridae</taxon>
        <taxon>Pleurodelinae</taxon>
        <taxon>Pleurodeles</taxon>
    </lineage>
</organism>
<dbReference type="EMBL" id="JANPWB010000016">
    <property type="protein sequence ID" value="KAJ1082686.1"/>
    <property type="molecule type" value="Genomic_DNA"/>
</dbReference>
<evidence type="ECO:0000313" key="4">
    <source>
        <dbReference type="Proteomes" id="UP001066276"/>
    </source>
</evidence>
<evidence type="ECO:0000256" key="1">
    <source>
        <dbReference type="SAM" id="Coils"/>
    </source>
</evidence>
<dbReference type="AlphaFoldDB" id="A0AAV7KT98"/>
<dbReference type="Proteomes" id="UP001066276">
    <property type="component" value="Chromosome 12"/>
</dbReference>
<feature type="region of interest" description="Disordered" evidence="2">
    <location>
        <begin position="76"/>
        <end position="101"/>
    </location>
</feature>
<accession>A0AAV7KT98</accession>
<proteinExistence type="predicted"/>
<keyword evidence="1" id="KW-0175">Coiled coil</keyword>
<evidence type="ECO:0000313" key="3">
    <source>
        <dbReference type="EMBL" id="KAJ1082686.1"/>
    </source>
</evidence>